<evidence type="ECO:0000313" key="1">
    <source>
        <dbReference type="EMBL" id="AIG75771.1"/>
    </source>
</evidence>
<dbReference type="RefSeq" id="WP_038511607.1">
    <property type="nucleotide sequence ID" value="NZ_CP008953.1"/>
</dbReference>
<protein>
    <submittedName>
        <fullName evidence="1">Uncharacterized protein</fullName>
    </submittedName>
</protein>
<gene>
    <name evidence="1" type="ORF">AJAP_14465</name>
</gene>
<name>A0A075UTL3_9PSEU</name>
<dbReference type="AlphaFoldDB" id="A0A075UTL3"/>
<organism evidence="1 2">
    <name type="scientific">Amycolatopsis japonica</name>
    <dbReference type="NCBI Taxonomy" id="208439"/>
    <lineage>
        <taxon>Bacteria</taxon>
        <taxon>Bacillati</taxon>
        <taxon>Actinomycetota</taxon>
        <taxon>Actinomycetes</taxon>
        <taxon>Pseudonocardiales</taxon>
        <taxon>Pseudonocardiaceae</taxon>
        <taxon>Amycolatopsis</taxon>
        <taxon>Amycolatopsis japonica group</taxon>
    </lineage>
</organism>
<dbReference type="Proteomes" id="UP000028492">
    <property type="component" value="Chromosome"/>
</dbReference>
<sequence>MKVIVIGAGLGGLTLDPAHFAMVEATTGGPREQTLKLSDVDGELTVTLRCGMIPPPPVWPARPVTLLGDAIHPAPGRGRLGLLDTIGAYEDTMRRNGFAKAST</sequence>
<proteinExistence type="predicted"/>
<dbReference type="KEGG" id="aja:AJAP_14465"/>
<dbReference type="STRING" id="208439.AJAP_14465"/>
<dbReference type="EMBL" id="CP008953">
    <property type="protein sequence ID" value="AIG75771.1"/>
    <property type="molecule type" value="Genomic_DNA"/>
</dbReference>
<evidence type="ECO:0000313" key="2">
    <source>
        <dbReference type="Proteomes" id="UP000028492"/>
    </source>
</evidence>
<dbReference type="HOGENOM" id="CLU_2257816_0_0_11"/>
<accession>A0A075UTL3</accession>
<keyword evidence="2" id="KW-1185">Reference proteome</keyword>
<reference evidence="1 2" key="1">
    <citation type="journal article" date="2014" name="J. Biotechnol.">
        <title>Complete genome sequence of the actinobacterium Amycolatopsis japonica MG417-CF17(T) (=DSM 44213T) producing (S,S)-N,N'-ethylenediaminedisuccinic acid.</title>
        <authorList>
            <person name="Stegmann E."/>
            <person name="Albersmeier A."/>
            <person name="Spohn M."/>
            <person name="Gert H."/>
            <person name="Weber T."/>
            <person name="Wohlleben W."/>
            <person name="Kalinowski J."/>
            <person name="Ruckert C."/>
        </authorList>
    </citation>
    <scope>NUCLEOTIDE SEQUENCE [LARGE SCALE GENOMIC DNA]</scope>
    <source>
        <strain evidence="2">MG417-CF17 (DSM 44213)</strain>
    </source>
</reference>